<evidence type="ECO:0008006" key="3">
    <source>
        <dbReference type="Google" id="ProtNLM"/>
    </source>
</evidence>
<dbReference type="Proteomes" id="UP001576780">
    <property type="component" value="Unassembled WGS sequence"/>
</dbReference>
<comment type="caution">
    <text evidence="1">The sequence shown here is derived from an EMBL/GenBank/DDBJ whole genome shotgun (WGS) entry which is preliminary data.</text>
</comment>
<accession>A0ABV4WGP7</accession>
<keyword evidence="2" id="KW-1185">Reference proteome</keyword>
<name>A0ABV4WGP7_9CYAN</name>
<proteinExistence type="predicted"/>
<dbReference type="RefSeq" id="WP_413276686.1">
    <property type="nucleotide sequence ID" value="NZ_JBHFNT010000058.1"/>
</dbReference>
<evidence type="ECO:0000313" key="2">
    <source>
        <dbReference type="Proteomes" id="UP001576780"/>
    </source>
</evidence>
<reference evidence="1 2" key="1">
    <citation type="submission" date="2024-09" db="EMBL/GenBank/DDBJ databases">
        <title>Floridaenema gen nov. (Aerosakkonemataceae, Aerosakkonematales ord. nov., Cyanobacteria) from benthic tropical and subtropical fresh waters, with the description of four new species.</title>
        <authorList>
            <person name="Moretto J.A."/>
            <person name="Berthold D.E."/>
            <person name="Lefler F.W."/>
            <person name="Huang I.-S."/>
            <person name="Laughinghouse H. IV."/>
        </authorList>
    </citation>
    <scope>NUCLEOTIDE SEQUENCE [LARGE SCALE GENOMIC DNA]</scope>
    <source>
        <strain evidence="1 2">BLCC-F167</strain>
    </source>
</reference>
<dbReference type="EMBL" id="JBHFNT010000058">
    <property type="protein sequence ID" value="MFB2834244.1"/>
    <property type="molecule type" value="Genomic_DNA"/>
</dbReference>
<evidence type="ECO:0000313" key="1">
    <source>
        <dbReference type="EMBL" id="MFB2834244.1"/>
    </source>
</evidence>
<protein>
    <recommendedName>
        <fullName evidence="3">LAGLIDADG homing endonuclease</fullName>
    </recommendedName>
</protein>
<organism evidence="1 2">
    <name type="scientific">Floridaenema evergladense BLCC-F167</name>
    <dbReference type="NCBI Taxonomy" id="3153639"/>
    <lineage>
        <taxon>Bacteria</taxon>
        <taxon>Bacillati</taxon>
        <taxon>Cyanobacteriota</taxon>
        <taxon>Cyanophyceae</taxon>
        <taxon>Oscillatoriophycideae</taxon>
        <taxon>Aerosakkonematales</taxon>
        <taxon>Aerosakkonemataceae</taxon>
        <taxon>Floridanema</taxon>
        <taxon>Floridanema evergladense</taxon>
    </lineage>
</organism>
<sequence length="273" mass="30985">MPNSQYSYASLSPLSSSAFNDIKLASPFIWTWGKFATSSYYLSDRTYALTYRQMAVKVKLQKETAENFVKQASLTTIKVQINQHFTGIVCPLTTVAAYWKYVDLAGIGNTDIARAGWMAIEDFLAHQQSSYEAAASCKIIKTRYDLCILPDRPKLQILLPNNSESEDYRIGTDSAFMLIGISPKWLTKMQPRTRAELIKKGFTGTSNEHYIIVEPEYGFRLVNTINLKDCLAIWEYFAKRKSSSAIACLKALVLEPLQQRIFKLEPTNCFVSY</sequence>
<gene>
    <name evidence="1" type="ORF">ACE1CA_06895</name>
</gene>